<evidence type="ECO:0000256" key="1">
    <source>
        <dbReference type="ARBA" id="ARBA00003767"/>
    </source>
</evidence>
<evidence type="ECO:0000256" key="6">
    <source>
        <dbReference type="ARBA" id="ARBA00022771"/>
    </source>
</evidence>
<evidence type="ECO:0000259" key="16">
    <source>
        <dbReference type="PROSITE" id="PS50805"/>
    </source>
</evidence>
<dbReference type="RefSeq" id="XP_006870358.1">
    <property type="nucleotide sequence ID" value="XM_006870296.1"/>
</dbReference>
<keyword evidence="4" id="KW-0479">Metal-binding</keyword>
<evidence type="ECO:0000256" key="12">
    <source>
        <dbReference type="PROSITE-ProRule" id="PRU00042"/>
    </source>
</evidence>
<gene>
    <name evidence="18" type="primary">ZNF215</name>
</gene>
<keyword evidence="7" id="KW-0862">Zinc</keyword>
<comment type="subcellular location">
    <subcellularLocation>
        <location evidence="2 13">Nucleus</location>
    </subcellularLocation>
</comment>
<feature type="domain" description="C2H2-type" evidence="14">
    <location>
        <begin position="386"/>
        <end position="413"/>
    </location>
</feature>
<evidence type="ECO:0000256" key="8">
    <source>
        <dbReference type="ARBA" id="ARBA00023015"/>
    </source>
</evidence>
<evidence type="ECO:0000256" key="3">
    <source>
        <dbReference type="ARBA" id="ARBA00006991"/>
    </source>
</evidence>
<dbReference type="InterPro" id="IPR001909">
    <property type="entry name" value="KRAB"/>
</dbReference>
<evidence type="ECO:0000256" key="10">
    <source>
        <dbReference type="ARBA" id="ARBA00023163"/>
    </source>
</evidence>
<dbReference type="FunFam" id="3.30.160.60:FF:000478">
    <property type="entry name" value="Zinc finger protein 133"/>
    <property type="match status" value="1"/>
</dbReference>
<keyword evidence="9" id="KW-0238">DNA-binding</keyword>
<dbReference type="SUPFAM" id="SSF109640">
    <property type="entry name" value="KRAB domain (Kruppel-associated box)"/>
    <property type="match status" value="1"/>
</dbReference>
<dbReference type="SUPFAM" id="SSF57667">
    <property type="entry name" value="beta-beta-alpha zinc fingers"/>
    <property type="match status" value="3"/>
</dbReference>
<dbReference type="PANTHER" id="PTHR24381">
    <property type="entry name" value="ZINC FINGER PROTEIN"/>
    <property type="match status" value="1"/>
</dbReference>
<keyword evidence="8" id="KW-0805">Transcription regulation</keyword>
<keyword evidence="6 12" id="KW-0863">Zinc-finger</keyword>
<organism evidence="17 18">
    <name type="scientific">Chrysochloris asiatica</name>
    <name type="common">Cape golden mole</name>
    <dbReference type="NCBI Taxonomy" id="185453"/>
    <lineage>
        <taxon>Eukaryota</taxon>
        <taxon>Metazoa</taxon>
        <taxon>Chordata</taxon>
        <taxon>Craniata</taxon>
        <taxon>Vertebrata</taxon>
        <taxon>Euteleostomi</taxon>
        <taxon>Mammalia</taxon>
        <taxon>Eutheria</taxon>
        <taxon>Afrotheria</taxon>
        <taxon>Chrysochloridae</taxon>
        <taxon>Chrysochlorinae</taxon>
        <taxon>Chrysochloris</taxon>
    </lineage>
</organism>
<comment type="function">
    <text evidence="1">May be involved in transcriptional regulation.</text>
</comment>
<dbReference type="GO" id="GO:0000977">
    <property type="term" value="F:RNA polymerase II transcription regulatory region sequence-specific DNA binding"/>
    <property type="evidence" value="ECO:0007669"/>
    <property type="project" value="TreeGrafter"/>
</dbReference>
<dbReference type="FunFam" id="3.30.160.60:FF:000496">
    <property type="entry name" value="Zinc finger with KRAB and SCAN domains 1"/>
    <property type="match status" value="1"/>
</dbReference>
<dbReference type="Pfam" id="PF00096">
    <property type="entry name" value="zf-C2H2"/>
    <property type="match status" value="4"/>
</dbReference>
<accession>A0A9B0TX62</accession>
<dbReference type="Pfam" id="PF01352">
    <property type="entry name" value="KRAB"/>
    <property type="match status" value="1"/>
</dbReference>
<dbReference type="GO" id="GO:0005634">
    <property type="term" value="C:nucleus"/>
    <property type="evidence" value="ECO:0007669"/>
    <property type="project" value="UniProtKB-SubCell"/>
</dbReference>
<dbReference type="Pfam" id="PF02023">
    <property type="entry name" value="SCAN"/>
    <property type="match status" value="1"/>
</dbReference>
<dbReference type="GO" id="GO:0000981">
    <property type="term" value="F:DNA-binding transcription factor activity, RNA polymerase II-specific"/>
    <property type="evidence" value="ECO:0007669"/>
    <property type="project" value="TreeGrafter"/>
</dbReference>
<evidence type="ECO:0000256" key="9">
    <source>
        <dbReference type="ARBA" id="ARBA00023125"/>
    </source>
</evidence>
<dbReference type="PROSITE" id="PS50157">
    <property type="entry name" value="ZINC_FINGER_C2H2_2"/>
    <property type="match status" value="4"/>
</dbReference>
<evidence type="ECO:0000256" key="5">
    <source>
        <dbReference type="ARBA" id="ARBA00022737"/>
    </source>
</evidence>
<dbReference type="SMART" id="SM00431">
    <property type="entry name" value="SCAN"/>
    <property type="match status" value="1"/>
</dbReference>
<dbReference type="FunFam" id="3.30.160.60:FF:000358">
    <property type="entry name" value="zinc finger protein 24"/>
    <property type="match status" value="1"/>
</dbReference>
<dbReference type="InterPro" id="IPR038269">
    <property type="entry name" value="SCAN_sf"/>
</dbReference>
<feature type="domain" description="SCAN box" evidence="15">
    <location>
        <begin position="48"/>
        <end position="126"/>
    </location>
</feature>
<dbReference type="Gene3D" id="6.10.140.140">
    <property type="match status" value="1"/>
</dbReference>
<evidence type="ECO:0000256" key="4">
    <source>
        <dbReference type="ARBA" id="ARBA00022723"/>
    </source>
</evidence>
<dbReference type="PROSITE" id="PS00028">
    <property type="entry name" value="ZINC_FINGER_C2H2_1"/>
    <property type="match status" value="4"/>
</dbReference>
<keyword evidence="10" id="KW-0804">Transcription</keyword>
<dbReference type="FunFam" id="3.30.160.60:FF:000384">
    <property type="entry name" value="Zinc finger protein 550"/>
    <property type="match status" value="1"/>
</dbReference>
<dbReference type="CDD" id="cd07765">
    <property type="entry name" value="KRAB_A-box"/>
    <property type="match status" value="1"/>
</dbReference>
<sequence>MQPLKKLMAILKPQNLPLHEQSEVLRADVPWQNKTIPVMEIYDSEASRQKFRQFQYLKVAGPHESLSQLWELCLQWLRPEIHTKNQILELLVLEQFLTILPEEVRTWVKLQHPKNSKEVVTLMEDVIEMLNDTDLPCEDSVFKKESIKMEEMVSDSLTVTSQEPVTFQDVVVEFSEEEWGKLDPDVKNLYKDVILENYRNLNALQKGHLLSKPVEVSKLESKKNPQITGGEIPRRTVLGKETCAENQNSVPKQRISGEESFHEVFLTSRLSSLDSWKGDGPFYRNQQNLDMCLPQLTFIDKALHTEERDVKCAEYEKNVNVKSDNSICDIQQGIPMREGSPKCDKFKINFKFNLYSVGRQHSGYNKYGTTLNQSTDIIQHQETHTYVCNQCGKAFSRSSSLIRHQIIHTGEKPYKCSECGKFFNRQTNLNKHQKIHTEAKIYENSRCGSTFSNEGSNKNPVLHSSDNLYECVDCGKSFTRSSSLIRHQMIHTGEKPFKCKECLKTFNRSSNLIKHQKLHTQKNNYKRKKCKIASS</sequence>
<dbReference type="Proteomes" id="UP000504623">
    <property type="component" value="Unplaced"/>
</dbReference>
<feature type="domain" description="C2H2-type" evidence="14">
    <location>
        <begin position="414"/>
        <end position="441"/>
    </location>
</feature>
<comment type="similarity">
    <text evidence="3">Belongs to the krueppel C2H2-type zinc-finger protein family.</text>
</comment>
<dbReference type="AlphaFoldDB" id="A0A9B0TX62"/>
<dbReference type="PANTHER" id="PTHR24381:SF390">
    <property type="entry name" value="ZINC FINGER PROTEIN 37 HOMOLOG"/>
    <property type="match status" value="1"/>
</dbReference>
<feature type="domain" description="C2H2-type" evidence="14">
    <location>
        <begin position="469"/>
        <end position="496"/>
    </location>
</feature>
<keyword evidence="5" id="KW-0677">Repeat</keyword>
<evidence type="ECO:0000313" key="17">
    <source>
        <dbReference type="Proteomes" id="UP000504623"/>
    </source>
</evidence>
<dbReference type="PROSITE" id="PS50804">
    <property type="entry name" value="SCAN_BOX"/>
    <property type="match status" value="1"/>
</dbReference>
<evidence type="ECO:0000256" key="2">
    <source>
        <dbReference type="ARBA" id="ARBA00004123"/>
    </source>
</evidence>
<proteinExistence type="inferred from homology"/>
<dbReference type="OrthoDB" id="6077919at2759"/>
<dbReference type="GO" id="GO:0042802">
    <property type="term" value="F:identical protein binding"/>
    <property type="evidence" value="ECO:0007669"/>
    <property type="project" value="UniProtKB-ARBA"/>
</dbReference>
<dbReference type="InterPro" id="IPR036051">
    <property type="entry name" value="KRAB_dom_sf"/>
</dbReference>
<dbReference type="SMART" id="SM00349">
    <property type="entry name" value="KRAB"/>
    <property type="match status" value="1"/>
</dbReference>
<dbReference type="PROSITE" id="PS50805">
    <property type="entry name" value="KRAB"/>
    <property type="match status" value="1"/>
</dbReference>
<dbReference type="Gene3D" id="3.30.160.60">
    <property type="entry name" value="Classic Zinc Finger"/>
    <property type="match status" value="4"/>
</dbReference>
<dbReference type="GeneID" id="102822488"/>
<evidence type="ECO:0000259" key="15">
    <source>
        <dbReference type="PROSITE" id="PS50804"/>
    </source>
</evidence>
<dbReference type="InterPro" id="IPR003309">
    <property type="entry name" value="SCAN_dom"/>
</dbReference>
<name>A0A9B0TX62_CHRAS</name>
<keyword evidence="17" id="KW-1185">Reference proteome</keyword>
<evidence type="ECO:0000256" key="11">
    <source>
        <dbReference type="ARBA" id="ARBA00023242"/>
    </source>
</evidence>
<dbReference type="CTD" id="7762"/>
<evidence type="ECO:0000256" key="13">
    <source>
        <dbReference type="PROSITE-ProRule" id="PRU00187"/>
    </source>
</evidence>
<dbReference type="SMART" id="SM00355">
    <property type="entry name" value="ZnF_C2H2"/>
    <property type="match status" value="4"/>
</dbReference>
<dbReference type="FunFam" id="1.10.4020.10:FF:000001">
    <property type="entry name" value="zinc finger protein 263 isoform X1"/>
    <property type="match status" value="1"/>
</dbReference>
<dbReference type="InterPro" id="IPR036236">
    <property type="entry name" value="Znf_C2H2_sf"/>
</dbReference>
<feature type="domain" description="KRAB" evidence="16">
    <location>
        <begin position="165"/>
        <end position="238"/>
    </location>
</feature>
<keyword evidence="11 13" id="KW-0539">Nucleus</keyword>
<dbReference type="GO" id="GO:0008270">
    <property type="term" value="F:zinc ion binding"/>
    <property type="evidence" value="ECO:0007669"/>
    <property type="project" value="UniProtKB-KW"/>
</dbReference>
<reference evidence="18" key="1">
    <citation type="submission" date="2025-08" db="UniProtKB">
        <authorList>
            <consortium name="RefSeq"/>
        </authorList>
    </citation>
    <scope>IDENTIFICATION</scope>
    <source>
        <tissue evidence="18">Spleen</tissue>
    </source>
</reference>
<evidence type="ECO:0000256" key="7">
    <source>
        <dbReference type="ARBA" id="ARBA00022833"/>
    </source>
</evidence>
<protein>
    <submittedName>
        <fullName evidence="18">Zinc finger protein 215</fullName>
    </submittedName>
</protein>
<feature type="domain" description="C2H2-type" evidence="14">
    <location>
        <begin position="497"/>
        <end position="524"/>
    </location>
</feature>
<dbReference type="Gene3D" id="1.10.4020.10">
    <property type="entry name" value="DNA breaking-rejoining enzymes"/>
    <property type="match status" value="1"/>
</dbReference>
<dbReference type="SUPFAM" id="SSF47353">
    <property type="entry name" value="Retrovirus capsid dimerization domain-like"/>
    <property type="match status" value="1"/>
</dbReference>
<dbReference type="CDD" id="cd07936">
    <property type="entry name" value="SCAN"/>
    <property type="match status" value="1"/>
</dbReference>
<dbReference type="InterPro" id="IPR013087">
    <property type="entry name" value="Znf_C2H2_type"/>
</dbReference>
<evidence type="ECO:0000313" key="18">
    <source>
        <dbReference type="RefSeq" id="XP_006870358.1"/>
    </source>
</evidence>
<evidence type="ECO:0000259" key="14">
    <source>
        <dbReference type="PROSITE" id="PS50157"/>
    </source>
</evidence>